<evidence type="ECO:0000313" key="6">
    <source>
        <dbReference type="EMBL" id="MBM7413846.1"/>
    </source>
</evidence>
<keyword evidence="1" id="KW-0805">Transcription regulation</keyword>
<feature type="DNA-binding region" description="H-T-H motif" evidence="4">
    <location>
        <begin position="46"/>
        <end position="65"/>
    </location>
</feature>
<gene>
    <name evidence="6" type="ORF">JOE42_000579</name>
</gene>
<comment type="caution">
    <text evidence="6">The sequence shown here is derived from an EMBL/GenBank/DDBJ whole genome shotgun (WGS) entry which is preliminary data.</text>
</comment>
<evidence type="ECO:0000256" key="1">
    <source>
        <dbReference type="ARBA" id="ARBA00023015"/>
    </source>
</evidence>
<keyword evidence="2 4" id="KW-0238">DNA-binding</keyword>
<dbReference type="SUPFAM" id="SSF46689">
    <property type="entry name" value="Homeodomain-like"/>
    <property type="match status" value="1"/>
</dbReference>
<keyword evidence="3" id="KW-0804">Transcription</keyword>
<dbReference type="PANTHER" id="PTHR30055:SF238">
    <property type="entry name" value="MYCOFACTOCIN BIOSYNTHESIS TRANSCRIPTIONAL REGULATOR MFTR-RELATED"/>
    <property type="match status" value="1"/>
</dbReference>
<accession>A0ABS2KPE8</accession>
<protein>
    <submittedName>
        <fullName evidence="6">AcrR family transcriptional regulator</fullName>
    </submittedName>
</protein>
<dbReference type="InterPro" id="IPR050109">
    <property type="entry name" value="HTH-type_TetR-like_transc_reg"/>
</dbReference>
<organism evidence="6 7">
    <name type="scientific">Rhodococcoides corynebacterioides</name>
    <dbReference type="NCBI Taxonomy" id="53972"/>
    <lineage>
        <taxon>Bacteria</taxon>
        <taxon>Bacillati</taxon>
        <taxon>Actinomycetota</taxon>
        <taxon>Actinomycetes</taxon>
        <taxon>Mycobacteriales</taxon>
        <taxon>Nocardiaceae</taxon>
        <taxon>Rhodococcoides</taxon>
    </lineage>
</organism>
<dbReference type="PROSITE" id="PS50977">
    <property type="entry name" value="HTH_TETR_2"/>
    <property type="match status" value="1"/>
</dbReference>
<dbReference type="Gene3D" id="1.10.357.10">
    <property type="entry name" value="Tetracycline Repressor, domain 2"/>
    <property type="match status" value="1"/>
</dbReference>
<evidence type="ECO:0000256" key="2">
    <source>
        <dbReference type="ARBA" id="ARBA00023125"/>
    </source>
</evidence>
<name>A0ABS2KPE8_9NOCA</name>
<feature type="domain" description="HTH tetR-type" evidence="5">
    <location>
        <begin position="23"/>
        <end position="83"/>
    </location>
</feature>
<evidence type="ECO:0000259" key="5">
    <source>
        <dbReference type="PROSITE" id="PS50977"/>
    </source>
</evidence>
<dbReference type="InterPro" id="IPR001647">
    <property type="entry name" value="HTH_TetR"/>
</dbReference>
<evidence type="ECO:0000313" key="7">
    <source>
        <dbReference type="Proteomes" id="UP000703038"/>
    </source>
</evidence>
<dbReference type="Proteomes" id="UP000703038">
    <property type="component" value="Unassembled WGS sequence"/>
</dbReference>
<keyword evidence="7" id="KW-1185">Reference proteome</keyword>
<dbReference type="PRINTS" id="PR00455">
    <property type="entry name" value="HTHTETR"/>
</dbReference>
<dbReference type="RefSeq" id="WP_307806136.1">
    <property type="nucleotide sequence ID" value="NZ_JAFBBK010000001.1"/>
</dbReference>
<dbReference type="InterPro" id="IPR009057">
    <property type="entry name" value="Homeodomain-like_sf"/>
</dbReference>
<evidence type="ECO:0000256" key="4">
    <source>
        <dbReference type="PROSITE-ProRule" id="PRU00335"/>
    </source>
</evidence>
<dbReference type="PANTHER" id="PTHR30055">
    <property type="entry name" value="HTH-TYPE TRANSCRIPTIONAL REGULATOR RUTR"/>
    <property type="match status" value="1"/>
</dbReference>
<reference evidence="6 7" key="1">
    <citation type="submission" date="2021-01" db="EMBL/GenBank/DDBJ databases">
        <title>Genomics of switchgrass bacterial isolates.</title>
        <authorList>
            <person name="Shade A."/>
        </authorList>
    </citation>
    <scope>NUCLEOTIDE SEQUENCE [LARGE SCALE GENOMIC DNA]</scope>
    <source>
        <strain evidence="6 7">PvP111</strain>
    </source>
</reference>
<proteinExistence type="predicted"/>
<dbReference type="EMBL" id="JAFBBK010000001">
    <property type="protein sequence ID" value="MBM7413846.1"/>
    <property type="molecule type" value="Genomic_DNA"/>
</dbReference>
<sequence length="218" mass="23670">MSGDGSTDAAATAVPDLRERRRRDMCSEISLAALELFERQGFASTTVGDIARGAGISQSTYFRHFPTKEQSVVGFDAGLEREILTWVTEADLDSVGLVGIEDIVARFLRRMNAANTASSDRVMRVRRLIVSDAHLRSAAIALDEVVIARLADALAARVPRSPSRLTAETAIMTVRVAFDTWAARVDDGDRDADLAEIYRVACRDLRTVVTGAAPDVTT</sequence>
<dbReference type="Pfam" id="PF00440">
    <property type="entry name" value="TetR_N"/>
    <property type="match status" value="1"/>
</dbReference>
<evidence type="ECO:0000256" key="3">
    <source>
        <dbReference type="ARBA" id="ARBA00023163"/>
    </source>
</evidence>